<dbReference type="PANTHER" id="PTHR11783">
    <property type="entry name" value="SULFOTRANSFERASE SULT"/>
    <property type="match status" value="1"/>
</dbReference>
<dbReference type="Gene3D" id="3.40.50.300">
    <property type="entry name" value="P-loop containing nucleotide triphosphate hydrolases"/>
    <property type="match status" value="1"/>
</dbReference>
<gene>
    <name evidence="5" type="ORF">CRG98_017096</name>
</gene>
<dbReference type="Pfam" id="PF00685">
    <property type="entry name" value="Sulfotransfer_1"/>
    <property type="match status" value="1"/>
</dbReference>
<accession>A0A2I0K1P3</accession>
<dbReference type="SUPFAM" id="SSF52540">
    <property type="entry name" value="P-loop containing nucleoside triphosphate hydrolases"/>
    <property type="match status" value="1"/>
</dbReference>
<dbReference type="AlphaFoldDB" id="A0A2I0K1P3"/>
<dbReference type="InterPro" id="IPR027417">
    <property type="entry name" value="P-loop_NTPase"/>
</dbReference>
<organism evidence="5 6">
    <name type="scientific">Punica granatum</name>
    <name type="common">Pomegranate</name>
    <dbReference type="NCBI Taxonomy" id="22663"/>
    <lineage>
        <taxon>Eukaryota</taxon>
        <taxon>Viridiplantae</taxon>
        <taxon>Streptophyta</taxon>
        <taxon>Embryophyta</taxon>
        <taxon>Tracheophyta</taxon>
        <taxon>Spermatophyta</taxon>
        <taxon>Magnoliopsida</taxon>
        <taxon>eudicotyledons</taxon>
        <taxon>Gunneridae</taxon>
        <taxon>Pentapetalae</taxon>
        <taxon>rosids</taxon>
        <taxon>malvids</taxon>
        <taxon>Myrtales</taxon>
        <taxon>Lythraceae</taxon>
        <taxon>Punica</taxon>
    </lineage>
</organism>
<keyword evidence="6" id="KW-1185">Reference proteome</keyword>
<keyword evidence="2 3" id="KW-0808">Transferase</keyword>
<evidence type="ECO:0000256" key="2">
    <source>
        <dbReference type="ARBA" id="ARBA00022679"/>
    </source>
</evidence>
<feature type="domain" description="Sulfotransferase" evidence="4">
    <location>
        <begin position="57"/>
        <end position="249"/>
    </location>
</feature>
<dbReference type="EC" id="2.8.2.-" evidence="3"/>
<evidence type="ECO:0000256" key="3">
    <source>
        <dbReference type="RuleBase" id="RU361155"/>
    </source>
</evidence>
<name>A0A2I0K1P3_PUNGR</name>
<sequence>MKSLSGTSALSVIKPTQSVTLWLALLPKVSIHRHVPPSGLGETFNPIYYPPYRSGPEFVTHMQLVSFSDSVKDSKCKLLYLCRNLKDTFVSLRHYDNKLTHNEMGIQALEEVIEEAFDQFCRGVSSYGPYRDHVLDYYETSSVMPPEVLFLRYEEMMEKPGEQMKRMDDLLGFPFSEDEEANGGVDEILRLCSFDNLSNLEVNQTGKLWTGMENEFFFRKGDVGGWVNSLTPEMIERLDHTPEEKLGSSGLKL</sequence>
<comment type="caution">
    <text evidence="5">The sequence shown here is derived from an EMBL/GenBank/DDBJ whole genome shotgun (WGS) entry which is preliminary data.</text>
</comment>
<reference evidence="5 6" key="1">
    <citation type="submission" date="2017-11" db="EMBL/GenBank/DDBJ databases">
        <title>De-novo sequencing of pomegranate (Punica granatum L.) genome.</title>
        <authorList>
            <person name="Akparov Z."/>
            <person name="Amiraslanov A."/>
            <person name="Hajiyeva S."/>
            <person name="Abbasov M."/>
            <person name="Kaur K."/>
            <person name="Hamwieh A."/>
            <person name="Solovyev V."/>
            <person name="Salamov A."/>
            <person name="Braich B."/>
            <person name="Kosarev P."/>
            <person name="Mahmoud A."/>
            <person name="Hajiyev E."/>
            <person name="Babayeva S."/>
            <person name="Izzatullayeva V."/>
            <person name="Mammadov A."/>
            <person name="Mammadov A."/>
            <person name="Sharifova S."/>
            <person name="Ojaghi J."/>
            <person name="Eynullazada K."/>
            <person name="Bayramov B."/>
            <person name="Abdulazimova A."/>
            <person name="Shahmuradov I."/>
        </authorList>
    </citation>
    <scope>NUCLEOTIDE SEQUENCE [LARGE SCALE GENOMIC DNA]</scope>
    <source>
        <strain evidence="6">cv. AG2017</strain>
        <tissue evidence="5">Leaf</tissue>
    </source>
</reference>
<evidence type="ECO:0000313" key="5">
    <source>
        <dbReference type="EMBL" id="PKI62472.1"/>
    </source>
</evidence>
<evidence type="ECO:0000256" key="1">
    <source>
        <dbReference type="ARBA" id="ARBA00005771"/>
    </source>
</evidence>
<evidence type="ECO:0000259" key="4">
    <source>
        <dbReference type="Pfam" id="PF00685"/>
    </source>
</evidence>
<protein>
    <recommendedName>
        <fullName evidence="3">Sulfotransferase</fullName>
        <ecNumber evidence="3">2.8.2.-</ecNumber>
    </recommendedName>
</protein>
<comment type="similarity">
    <text evidence="1 3">Belongs to the sulfotransferase 1 family.</text>
</comment>
<dbReference type="InterPro" id="IPR000863">
    <property type="entry name" value="Sulfotransferase_dom"/>
</dbReference>
<evidence type="ECO:0000313" key="6">
    <source>
        <dbReference type="Proteomes" id="UP000233551"/>
    </source>
</evidence>
<dbReference type="Proteomes" id="UP000233551">
    <property type="component" value="Unassembled WGS sequence"/>
</dbReference>
<dbReference type="GO" id="GO:0008146">
    <property type="term" value="F:sulfotransferase activity"/>
    <property type="evidence" value="ECO:0007669"/>
    <property type="project" value="InterPro"/>
</dbReference>
<dbReference type="STRING" id="22663.A0A2I0K1P3"/>
<proteinExistence type="inferred from homology"/>
<dbReference type="EMBL" id="PGOL01000968">
    <property type="protein sequence ID" value="PKI62472.1"/>
    <property type="molecule type" value="Genomic_DNA"/>
</dbReference>